<dbReference type="Gene3D" id="1.20.58.1610">
    <property type="entry name" value="NADH:ubiquinone/plastoquinone oxidoreductase, chain 3"/>
    <property type="match status" value="1"/>
</dbReference>
<keyword evidence="7 9" id="KW-0472">Membrane</keyword>
<keyword evidence="9" id="KW-0520">NAD</keyword>
<dbReference type="InterPro" id="IPR000440">
    <property type="entry name" value="NADH_UbQ/plastoQ_OxRdtase_su3"/>
</dbReference>
<organism evidence="10">
    <name type="scientific">Pseudorhabdosynochus yangjiangensis</name>
    <dbReference type="NCBI Taxonomy" id="1131907"/>
    <lineage>
        <taxon>Eukaryota</taxon>
        <taxon>Metazoa</taxon>
        <taxon>Spiralia</taxon>
        <taxon>Lophotrochozoa</taxon>
        <taxon>Platyhelminthes</taxon>
        <taxon>Monogenea</taxon>
        <taxon>Monopisthocotylea</taxon>
        <taxon>Dactylogyridea</taxon>
        <taxon>Diplectanidae</taxon>
        <taxon>Pseudorhabdosynochus</taxon>
    </lineage>
</organism>
<evidence type="ECO:0000256" key="7">
    <source>
        <dbReference type="ARBA" id="ARBA00023136"/>
    </source>
</evidence>
<feature type="transmembrane region" description="Helical" evidence="9">
    <location>
        <begin position="55"/>
        <end position="77"/>
    </location>
</feature>
<keyword evidence="9" id="KW-0249">Electron transport</keyword>
<dbReference type="Pfam" id="PF00507">
    <property type="entry name" value="Oxidored_q4"/>
    <property type="match status" value="1"/>
</dbReference>
<feature type="transmembrane region" description="Helical" evidence="9">
    <location>
        <begin position="89"/>
        <end position="105"/>
    </location>
</feature>
<protein>
    <recommendedName>
        <fullName evidence="3 9">NADH-ubiquinone oxidoreductase chain 3</fullName>
        <ecNumber evidence="9">7.1.1.2</ecNumber>
    </recommendedName>
</protein>
<evidence type="ECO:0000256" key="5">
    <source>
        <dbReference type="ARBA" id="ARBA00022692"/>
    </source>
</evidence>
<keyword evidence="4 9" id="KW-0813">Transport</keyword>
<keyword evidence="9 10" id="KW-0496">Mitochondrion</keyword>
<geneLocation type="mitochondrion" evidence="10"/>
<keyword evidence="9" id="KW-0679">Respiratory chain</keyword>
<name>A0A3G0WUM1_9PLAT</name>
<dbReference type="GO" id="GO:0008137">
    <property type="term" value="F:NADH dehydrogenase (ubiquinone) activity"/>
    <property type="evidence" value="ECO:0007669"/>
    <property type="project" value="UniProtKB-UniRule"/>
</dbReference>
<comment type="subcellular location">
    <subcellularLocation>
        <location evidence="1">Membrane</location>
    </subcellularLocation>
    <subcellularLocation>
        <location evidence="9">Mitochondrion membrane</location>
        <topology evidence="9">Multi-pass membrane protein</topology>
    </subcellularLocation>
</comment>
<evidence type="ECO:0000256" key="8">
    <source>
        <dbReference type="ARBA" id="ARBA00049551"/>
    </source>
</evidence>
<evidence type="ECO:0000256" key="9">
    <source>
        <dbReference type="RuleBase" id="RU003640"/>
    </source>
</evidence>
<proteinExistence type="inferred from homology"/>
<reference evidence="10" key="1">
    <citation type="submission" date="2011-11" db="EMBL/GenBank/DDBJ databases">
        <title>The complete mitochondrial genome of Pseudorhabdosynochus yangjiangensis (Platyhelminthes: Monogenea).</title>
        <authorList>
            <person name="Zhang J."/>
            <person name="Wu X."/>
            <person name="Xie M."/>
            <person name="Li A."/>
        </authorList>
    </citation>
    <scope>NUCLEOTIDE SEQUENCE</scope>
</reference>
<keyword evidence="9" id="KW-1278">Translocase</keyword>
<comment type="catalytic activity">
    <reaction evidence="8 9">
        <text>a ubiquinone + NADH + 5 H(+)(in) = a ubiquinol + NAD(+) + 4 H(+)(out)</text>
        <dbReference type="Rhea" id="RHEA:29091"/>
        <dbReference type="Rhea" id="RHEA-COMP:9565"/>
        <dbReference type="Rhea" id="RHEA-COMP:9566"/>
        <dbReference type="ChEBI" id="CHEBI:15378"/>
        <dbReference type="ChEBI" id="CHEBI:16389"/>
        <dbReference type="ChEBI" id="CHEBI:17976"/>
        <dbReference type="ChEBI" id="CHEBI:57540"/>
        <dbReference type="ChEBI" id="CHEBI:57945"/>
        <dbReference type="EC" id="7.1.1.2"/>
    </reaction>
</comment>
<feature type="transmembrane region" description="Helical" evidence="9">
    <location>
        <begin position="5"/>
        <end position="25"/>
    </location>
</feature>
<dbReference type="GO" id="GO:0031966">
    <property type="term" value="C:mitochondrial membrane"/>
    <property type="evidence" value="ECO:0007669"/>
    <property type="project" value="UniProtKB-SubCell"/>
</dbReference>
<evidence type="ECO:0000256" key="3">
    <source>
        <dbReference type="ARBA" id="ARBA00021007"/>
    </source>
</evidence>
<dbReference type="GO" id="GO:0030964">
    <property type="term" value="C:NADH dehydrogenase complex"/>
    <property type="evidence" value="ECO:0007669"/>
    <property type="project" value="TreeGrafter"/>
</dbReference>
<keyword evidence="5 9" id="KW-0812">Transmembrane</keyword>
<comment type="similarity">
    <text evidence="2 9">Belongs to the complex I subunit 3 family.</text>
</comment>
<comment type="function">
    <text evidence="9">Core subunit of the mitochondrial membrane respiratory chain NADH dehydrogenase (Complex I) which catalyzes electron transfer from NADH through the respiratory chain, using ubiquinone as an electron acceptor. Essential for the catalytic activity of complex I.</text>
</comment>
<evidence type="ECO:0000256" key="1">
    <source>
        <dbReference type="ARBA" id="ARBA00004370"/>
    </source>
</evidence>
<keyword evidence="6 9" id="KW-1133">Transmembrane helix</keyword>
<dbReference type="PANTHER" id="PTHR11058:SF9">
    <property type="entry name" value="NADH-UBIQUINONE OXIDOREDUCTASE CHAIN 3"/>
    <property type="match status" value="1"/>
</dbReference>
<dbReference type="EC" id="7.1.1.2" evidence="9"/>
<keyword evidence="9" id="KW-0830">Ubiquinone</keyword>
<dbReference type="EMBL" id="JQ038231">
    <property type="protein sequence ID" value="AFD18244.1"/>
    <property type="molecule type" value="Genomic_DNA"/>
</dbReference>
<evidence type="ECO:0000256" key="4">
    <source>
        <dbReference type="ARBA" id="ARBA00022448"/>
    </source>
</evidence>
<accession>A0A3G0WUM1</accession>
<dbReference type="PANTHER" id="PTHR11058">
    <property type="entry name" value="NADH-UBIQUINONE OXIDOREDUCTASE CHAIN 3"/>
    <property type="match status" value="1"/>
</dbReference>
<evidence type="ECO:0000256" key="6">
    <source>
        <dbReference type="ARBA" id="ARBA00022989"/>
    </source>
</evidence>
<dbReference type="InterPro" id="IPR038430">
    <property type="entry name" value="NDAH_ubi_oxred_su3_sf"/>
</dbReference>
<gene>
    <name evidence="10" type="primary">nad3</name>
</gene>
<evidence type="ECO:0000313" key="10">
    <source>
        <dbReference type="EMBL" id="AFD18244.1"/>
    </source>
</evidence>
<dbReference type="AlphaFoldDB" id="A0A3G0WUM1"/>
<evidence type="ECO:0000256" key="2">
    <source>
        <dbReference type="ARBA" id="ARBA00008472"/>
    </source>
</evidence>
<sequence>MGVLVILICIFLILGLLLIYNSFWFGGNYSNDNNLVWINSFECGFLGENSIIDSFSINFFILLVFFVIFDLEISLLLNIPYQLINFKSLIYYSVFVIILVVGYLVETYKGFITWEE</sequence>